<sequence length="162" mass="18654">MVQAAEQFEQQLETWYAGLPPLIHFSEDLPAEELPYHVRGRVLEIRRFIYAPFLRHAIHAPPDDPYRETVRPFVDKALACSFLSIRGEPKRHRHHGTWYNIRNVAVCCLFIIGAARSGTIPLGGDWKEPVRSAVKRMRYWVREGPGVGRCIEVIESYLDDTG</sequence>
<gene>
    <name evidence="1" type="ORF">VTK73DRAFT_10255</name>
</gene>
<dbReference type="Proteomes" id="UP001586593">
    <property type="component" value="Unassembled WGS sequence"/>
</dbReference>
<dbReference type="PANTHER" id="PTHR47785:SF5">
    <property type="entry name" value="ZN(II)2CYS6 TRANSCRIPTION FACTOR (EUROFUNG)"/>
    <property type="match status" value="1"/>
</dbReference>
<dbReference type="InterPro" id="IPR053181">
    <property type="entry name" value="EcdB-like_regulator"/>
</dbReference>
<dbReference type="PANTHER" id="PTHR47785">
    <property type="entry name" value="ZN(II)2CYS6 TRANSCRIPTION FACTOR (EUROFUNG)-RELATED-RELATED"/>
    <property type="match status" value="1"/>
</dbReference>
<evidence type="ECO:0000313" key="1">
    <source>
        <dbReference type="EMBL" id="KAL1847834.1"/>
    </source>
</evidence>
<organism evidence="1 2">
    <name type="scientific">Phialemonium thermophilum</name>
    <dbReference type="NCBI Taxonomy" id="223376"/>
    <lineage>
        <taxon>Eukaryota</taxon>
        <taxon>Fungi</taxon>
        <taxon>Dikarya</taxon>
        <taxon>Ascomycota</taxon>
        <taxon>Pezizomycotina</taxon>
        <taxon>Sordariomycetes</taxon>
        <taxon>Sordariomycetidae</taxon>
        <taxon>Cephalothecales</taxon>
        <taxon>Cephalothecaceae</taxon>
        <taxon>Phialemonium</taxon>
    </lineage>
</organism>
<proteinExistence type="predicted"/>
<evidence type="ECO:0000313" key="2">
    <source>
        <dbReference type="Proteomes" id="UP001586593"/>
    </source>
</evidence>
<name>A0ABR3VXM2_9PEZI</name>
<keyword evidence="2" id="KW-1185">Reference proteome</keyword>
<dbReference type="CDD" id="cd12148">
    <property type="entry name" value="fungal_TF_MHR"/>
    <property type="match status" value="1"/>
</dbReference>
<comment type="caution">
    <text evidence="1">The sequence shown here is derived from an EMBL/GenBank/DDBJ whole genome shotgun (WGS) entry which is preliminary data.</text>
</comment>
<dbReference type="EMBL" id="JAZHXJ010000955">
    <property type="protein sequence ID" value="KAL1847834.1"/>
    <property type="molecule type" value="Genomic_DNA"/>
</dbReference>
<reference evidence="1 2" key="1">
    <citation type="journal article" date="2024" name="Commun. Biol.">
        <title>Comparative genomic analysis of thermophilic fungi reveals convergent evolutionary adaptations and gene losses.</title>
        <authorList>
            <person name="Steindorff A.S."/>
            <person name="Aguilar-Pontes M.V."/>
            <person name="Robinson A.J."/>
            <person name="Andreopoulos B."/>
            <person name="LaButti K."/>
            <person name="Kuo A."/>
            <person name="Mondo S."/>
            <person name="Riley R."/>
            <person name="Otillar R."/>
            <person name="Haridas S."/>
            <person name="Lipzen A."/>
            <person name="Grimwood J."/>
            <person name="Schmutz J."/>
            <person name="Clum A."/>
            <person name="Reid I.D."/>
            <person name="Moisan M.C."/>
            <person name="Butler G."/>
            <person name="Nguyen T.T.M."/>
            <person name="Dewar K."/>
            <person name="Conant G."/>
            <person name="Drula E."/>
            <person name="Henrissat B."/>
            <person name="Hansel C."/>
            <person name="Singer S."/>
            <person name="Hutchinson M.I."/>
            <person name="de Vries R.P."/>
            <person name="Natvig D.O."/>
            <person name="Powell A.J."/>
            <person name="Tsang A."/>
            <person name="Grigoriev I.V."/>
        </authorList>
    </citation>
    <scope>NUCLEOTIDE SEQUENCE [LARGE SCALE GENOMIC DNA]</scope>
    <source>
        <strain evidence="1 2">ATCC 24622</strain>
    </source>
</reference>
<accession>A0ABR3VXM2</accession>
<protein>
    <submittedName>
        <fullName evidence="1">Uncharacterized protein</fullName>
    </submittedName>
</protein>